<keyword evidence="11" id="KW-0444">Lipid biosynthesis</keyword>
<dbReference type="PANTHER" id="PTHR11351:SF88">
    <property type="entry name" value="FATTY ACID DESATURASE, TYPE 1, CORE-RELATED"/>
    <property type="match status" value="1"/>
</dbReference>
<keyword evidence="11" id="KW-0275">Fatty acid biosynthesis</keyword>
<feature type="transmembrane region" description="Helical" evidence="12">
    <location>
        <begin position="256"/>
        <end position="277"/>
    </location>
</feature>
<dbReference type="Proteomes" id="UP000243975">
    <property type="component" value="Unassembled WGS sequence"/>
</dbReference>
<dbReference type="AlphaFoldDB" id="A0A103XLK4"/>
<evidence type="ECO:0000256" key="10">
    <source>
        <dbReference type="ARBA" id="ARBA00023136"/>
    </source>
</evidence>
<keyword evidence="9" id="KW-0443">Lipid metabolism</keyword>
<dbReference type="InterPro" id="IPR015876">
    <property type="entry name" value="Acyl-CoA_DS"/>
</dbReference>
<feature type="transmembrane region" description="Helical" evidence="12">
    <location>
        <begin position="38"/>
        <end position="56"/>
    </location>
</feature>
<comment type="domain">
    <text evidence="11">The histidine box domains are involved in binding the catalytic metal ions.</text>
</comment>
<dbReference type="CDD" id="cd03505">
    <property type="entry name" value="Delta9-FADS-like"/>
    <property type="match status" value="1"/>
</dbReference>
<evidence type="ECO:0000313" key="14">
    <source>
        <dbReference type="EMBL" id="KVH93050.1"/>
    </source>
</evidence>
<evidence type="ECO:0000256" key="4">
    <source>
        <dbReference type="ARBA" id="ARBA00022692"/>
    </source>
</evidence>
<comment type="cofactor">
    <cofactor evidence="11">
        <name>Fe(2+)</name>
        <dbReference type="ChEBI" id="CHEBI:29033"/>
    </cofactor>
</comment>
<protein>
    <submittedName>
        <fullName evidence="14">Fatty acid desaturase, type 1, core</fullName>
    </submittedName>
</protein>
<comment type="subcellular location">
    <subcellularLocation>
        <location evidence="1">Membrane</location>
        <topology evidence="1">Multi-pass membrane protein</topology>
    </subcellularLocation>
</comment>
<feature type="transmembrane region" description="Helical" evidence="12">
    <location>
        <begin position="180"/>
        <end position="205"/>
    </location>
</feature>
<dbReference type="STRING" id="59895.A0A103XLK4"/>
<evidence type="ECO:0000256" key="5">
    <source>
        <dbReference type="ARBA" id="ARBA00022832"/>
    </source>
</evidence>
<evidence type="ECO:0000256" key="6">
    <source>
        <dbReference type="ARBA" id="ARBA00022989"/>
    </source>
</evidence>
<evidence type="ECO:0000256" key="11">
    <source>
        <dbReference type="RuleBase" id="RU000581"/>
    </source>
</evidence>
<feature type="domain" description="Fatty acid desaturase" evidence="13">
    <location>
        <begin position="64"/>
        <end position="319"/>
    </location>
</feature>
<sequence length="366" mass="43788">MWSRGTKDFGQERICFSNVLVIRKRNLFWGRKWRSLDIKLVLGMLGFHILTLFAPFTFTWNVFWLTVLSYFLTGALGITLGYHRLLAHRSFKLPKWLEYTCVYLGVHASQRDPIYWVSIHRYHHQYVDLDKDPHTPIYGFWFSHMGWIFDSGYIKEKYQERKNVEDLKSQAFYRFIKRTYVWHLFGLWALVYAWGGFPYFVWIVVSLPKCTRYHSSIYTQGVRNTCLLNATFLVNSACHIWGKRAWSTDDLSKNNWYIIYIYICVCVCVCVFLYFFLFNWEMLNDRWVALITFGEGWHNNHHAFEYSARHGLEWWQIDLSWYVIRFLESIGLATNVKLPSHAHKLKKSLAISDDLLMKQTSNSINY</sequence>
<evidence type="ECO:0000256" key="12">
    <source>
        <dbReference type="SAM" id="Phobius"/>
    </source>
</evidence>
<evidence type="ECO:0000256" key="8">
    <source>
        <dbReference type="ARBA" id="ARBA00023004"/>
    </source>
</evidence>
<keyword evidence="10 12" id="KW-0472">Membrane</keyword>
<dbReference type="GO" id="GO:0005789">
    <property type="term" value="C:endoplasmic reticulum membrane"/>
    <property type="evidence" value="ECO:0007669"/>
    <property type="project" value="TreeGrafter"/>
</dbReference>
<name>A0A103XLK4_CYNCS</name>
<keyword evidence="5" id="KW-0276">Fatty acid metabolism</keyword>
<comment type="pathway">
    <text evidence="2">Lipid metabolism.</text>
</comment>
<dbReference type="Gramene" id="KVH93050">
    <property type="protein sequence ID" value="KVH93050"/>
    <property type="gene ID" value="Ccrd_004890"/>
</dbReference>
<comment type="caution">
    <text evidence="14">The sequence shown here is derived from an EMBL/GenBank/DDBJ whole genome shotgun (WGS) entry which is preliminary data.</text>
</comment>
<evidence type="ECO:0000313" key="15">
    <source>
        <dbReference type="Proteomes" id="UP000243975"/>
    </source>
</evidence>
<evidence type="ECO:0000256" key="2">
    <source>
        <dbReference type="ARBA" id="ARBA00005189"/>
    </source>
</evidence>
<organism evidence="14 15">
    <name type="scientific">Cynara cardunculus var. scolymus</name>
    <name type="common">Globe artichoke</name>
    <name type="synonym">Cynara scolymus</name>
    <dbReference type="NCBI Taxonomy" id="59895"/>
    <lineage>
        <taxon>Eukaryota</taxon>
        <taxon>Viridiplantae</taxon>
        <taxon>Streptophyta</taxon>
        <taxon>Embryophyta</taxon>
        <taxon>Tracheophyta</taxon>
        <taxon>Spermatophyta</taxon>
        <taxon>Magnoliopsida</taxon>
        <taxon>eudicotyledons</taxon>
        <taxon>Gunneridae</taxon>
        <taxon>Pentapetalae</taxon>
        <taxon>asterids</taxon>
        <taxon>campanulids</taxon>
        <taxon>Asterales</taxon>
        <taxon>Asteraceae</taxon>
        <taxon>Carduoideae</taxon>
        <taxon>Cardueae</taxon>
        <taxon>Carduinae</taxon>
        <taxon>Cynara</taxon>
    </lineage>
</organism>
<accession>A0A103XLK4</accession>
<dbReference type="EMBL" id="LEKV01004797">
    <property type="protein sequence ID" value="KVH93050.1"/>
    <property type="molecule type" value="Genomic_DNA"/>
</dbReference>
<dbReference type="GO" id="GO:0016717">
    <property type="term" value="F:oxidoreductase activity, acting on paired donors, with oxidation of a pair of donors resulting in the reduction of molecular oxygen to two molecules of water"/>
    <property type="evidence" value="ECO:0007669"/>
    <property type="project" value="InterPro"/>
</dbReference>
<keyword evidence="15" id="KW-1185">Reference proteome</keyword>
<keyword evidence="8" id="KW-0408">Iron</keyword>
<evidence type="ECO:0000256" key="3">
    <source>
        <dbReference type="ARBA" id="ARBA00009295"/>
    </source>
</evidence>
<evidence type="ECO:0000256" key="7">
    <source>
        <dbReference type="ARBA" id="ARBA00023002"/>
    </source>
</evidence>
<dbReference type="OMA" id="VILMIFQ"/>
<keyword evidence="7 11" id="KW-0560">Oxidoreductase</keyword>
<evidence type="ECO:0000256" key="1">
    <source>
        <dbReference type="ARBA" id="ARBA00004141"/>
    </source>
</evidence>
<keyword evidence="6 12" id="KW-1133">Transmembrane helix</keyword>
<dbReference type="PRINTS" id="PR00075">
    <property type="entry name" value="FACDDSATRASE"/>
</dbReference>
<dbReference type="PANTHER" id="PTHR11351">
    <property type="entry name" value="ACYL-COA DESATURASE"/>
    <property type="match status" value="1"/>
</dbReference>
<comment type="similarity">
    <text evidence="3 11">Belongs to the fatty acid desaturase type 1 family.</text>
</comment>
<dbReference type="Pfam" id="PF00487">
    <property type="entry name" value="FA_desaturase"/>
    <property type="match status" value="1"/>
</dbReference>
<dbReference type="InterPro" id="IPR005804">
    <property type="entry name" value="FA_desaturase_dom"/>
</dbReference>
<keyword evidence="4 11" id="KW-0812">Transmembrane</keyword>
<proteinExistence type="inferred from homology"/>
<dbReference type="GO" id="GO:0042761">
    <property type="term" value="P:very long-chain fatty acid biosynthetic process"/>
    <property type="evidence" value="ECO:0007669"/>
    <property type="project" value="TreeGrafter"/>
</dbReference>
<feature type="transmembrane region" description="Helical" evidence="12">
    <location>
        <begin position="62"/>
        <end position="82"/>
    </location>
</feature>
<evidence type="ECO:0000256" key="9">
    <source>
        <dbReference type="ARBA" id="ARBA00023098"/>
    </source>
</evidence>
<evidence type="ECO:0000259" key="13">
    <source>
        <dbReference type="Pfam" id="PF00487"/>
    </source>
</evidence>
<reference evidence="14 15" key="1">
    <citation type="journal article" date="2016" name="Sci. Rep.">
        <title>The genome sequence of the outbreeding globe artichoke constructed de novo incorporating a phase-aware low-pass sequencing strategy of F1 progeny.</title>
        <authorList>
            <person name="Scaglione D."/>
            <person name="Reyes-Chin-Wo S."/>
            <person name="Acquadro A."/>
            <person name="Froenicke L."/>
            <person name="Portis E."/>
            <person name="Beitel C."/>
            <person name="Tirone M."/>
            <person name="Mauro R."/>
            <person name="Lo Monaco A."/>
            <person name="Mauromicale G."/>
            <person name="Faccioli P."/>
            <person name="Cattivelli L."/>
            <person name="Rieseberg L."/>
            <person name="Michelmore R."/>
            <person name="Lanteri S."/>
        </authorList>
    </citation>
    <scope>NUCLEOTIDE SEQUENCE [LARGE SCALE GENOMIC DNA]</scope>
    <source>
        <strain evidence="14">2C</strain>
    </source>
</reference>
<gene>
    <name evidence="14" type="ORF">Ccrd_004890</name>
</gene>